<comment type="caution">
    <text evidence="2">The sequence shown here is derived from an EMBL/GenBank/DDBJ whole genome shotgun (WGS) entry which is preliminary data.</text>
</comment>
<protein>
    <submittedName>
        <fullName evidence="2">Teichuronic acid biosynthesis glycosyltransferase TuaG</fullName>
    </submittedName>
</protein>
<keyword evidence="3" id="KW-1185">Reference proteome</keyword>
<reference evidence="3" key="1">
    <citation type="journal article" date="2019" name="Int. J. Syst. Evol. Microbiol.">
        <title>The Global Catalogue of Microorganisms (GCM) 10K type strain sequencing project: providing services to taxonomists for standard genome sequencing and annotation.</title>
        <authorList>
            <consortium name="The Broad Institute Genomics Platform"/>
            <consortium name="The Broad Institute Genome Sequencing Center for Infectious Disease"/>
            <person name="Wu L."/>
            <person name="Ma J."/>
        </authorList>
    </citation>
    <scope>NUCLEOTIDE SEQUENCE [LARGE SCALE GENOMIC DNA]</scope>
    <source>
        <strain evidence="3">CGMCC 1.7003</strain>
    </source>
</reference>
<dbReference type="Proteomes" id="UP000659697">
    <property type="component" value="Unassembled WGS sequence"/>
</dbReference>
<evidence type="ECO:0000313" key="3">
    <source>
        <dbReference type="Proteomes" id="UP000659697"/>
    </source>
</evidence>
<dbReference type="PANTHER" id="PTHR22916:SF3">
    <property type="entry name" value="UDP-GLCNAC:BETAGAL BETA-1,3-N-ACETYLGLUCOSAMINYLTRANSFERASE-LIKE PROTEIN 1"/>
    <property type="match status" value="1"/>
</dbReference>
<sequence length="261" mass="29781">MTASNPVVSVIMPAYNTADFIAESIESVLSQRFTQWELLIVNDCSTDNTLAVIQPYLTDKRIVLLNNEQNLGGAGSRNKAIAAAKGRYLAFLDADDIWTTDKLEKQIAFMQQHKLGFSFTGYTTMTEDGQALDPLAVPAKIRFSQLLKHNYIGCLTAIYDTEPFGKIYMPLVRKRQDFALWLELLKRFDFAWGINTNLGFYRIRAGSLSASKIDAFKFYWRVLREVAGCNWFTASYNLCCYLAIVFLKKKCSAFYNRVFIR</sequence>
<dbReference type="SUPFAM" id="SSF53448">
    <property type="entry name" value="Nucleotide-diphospho-sugar transferases"/>
    <property type="match status" value="1"/>
</dbReference>
<evidence type="ECO:0000313" key="2">
    <source>
        <dbReference type="EMBL" id="GHG68014.1"/>
    </source>
</evidence>
<dbReference type="InterPro" id="IPR029044">
    <property type="entry name" value="Nucleotide-diphossugar_trans"/>
</dbReference>
<name>A0ABQ3KXF4_9ALTE</name>
<dbReference type="Pfam" id="PF00535">
    <property type="entry name" value="Glycos_transf_2"/>
    <property type="match status" value="1"/>
</dbReference>
<organism evidence="2 3">
    <name type="scientific">Alishewanella longhuensis</name>
    <dbReference type="NCBI Taxonomy" id="1091037"/>
    <lineage>
        <taxon>Bacteria</taxon>
        <taxon>Pseudomonadati</taxon>
        <taxon>Pseudomonadota</taxon>
        <taxon>Gammaproteobacteria</taxon>
        <taxon>Alteromonadales</taxon>
        <taxon>Alteromonadaceae</taxon>
        <taxon>Alishewanella</taxon>
    </lineage>
</organism>
<dbReference type="CDD" id="cd00761">
    <property type="entry name" value="Glyco_tranf_GTA_type"/>
    <property type="match status" value="1"/>
</dbReference>
<dbReference type="RefSeq" id="WP_189432280.1">
    <property type="nucleotide sequence ID" value="NZ_BNAO01000003.1"/>
</dbReference>
<accession>A0ABQ3KXF4</accession>
<evidence type="ECO:0000259" key="1">
    <source>
        <dbReference type="Pfam" id="PF00535"/>
    </source>
</evidence>
<proteinExistence type="predicted"/>
<dbReference type="InterPro" id="IPR001173">
    <property type="entry name" value="Glyco_trans_2-like"/>
</dbReference>
<dbReference type="PANTHER" id="PTHR22916">
    <property type="entry name" value="GLYCOSYLTRANSFERASE"/>
    <property type="match status" value="1"/>
</dbReference>
<dbReference type="EMBL" id="BNAO01000003">
    <property type="protein sequence ID" value="GHG68014.1"/>
    <property type="molecule type" value="Genomic_DNA"/>
</dbReference>
<feature type="domain" description="Glycosyltransferase 2-like" evidence="1">
    <location>
        <begin position="9"/>
        <end position="116"/>
    </location>
</feature>
<dbReference type="Gene3D" id="3.90.550.10">
    <property type="entry name" value="Spore Coat Polysaccharide Biosynthesis Protein SpsA, Chain A"/>
    <property type="match status" value="1"/>
</dbReference>
<gene>
    <name evidence="2" type="primary">tuaG</name>
    <name evidence="2" type="ORF">GCM10010919_17130</name>
</gene>